<organism evidence="1">
    <name type="scientific">marine sediment metagenome</name>
    <dbReference type="NCBI Taxonomy" id="412755"/>
    <lineage>
        <taxon>unclassified sequences</taxon>
        <taxon>metagenomes</taxon>
        <taxon>ecological metagenomes</taxon>
    </lineage>
</organism>
<gene>
    <name evidence="1" type="ORF">LCGC14_2847320</name>
</gene>
<dbReference type="EMBL" id="LAZR01054664">
    <property type="protein sequence ID" value="KKK78060.1"/>
    <property type="molecule type" value="Genomic_DNA"/>
</dbReference>
<name>A0A0F8YW59_9ZZZZ</name>
<reference evidence="1" key="1">
    <citation type="journal article" date="2015" name="Nature">
        <title>Complex archaea that bridge the gap between prokaryotes and eukaryotes.</title>
        <authorList>
            <person name="Spang A."/>
            <person name="Saw J.H."/>
            <person name="Jorgensen S.L."/>
            <person name="Zaremba-Niedzwiedzka K."/>
            <person name="Martijn J."/>
            <person name="Lind A.E."/>
            <person name="van Eijk R."/>
            <person name="Schleper C."/>
            <person name="Guy L."/>
            <person name="Ettema T.J."/>
        </authorList>
    </citation>
    <scope>NUCLEOTIDE SEQUENCE</scope>
</reference>
<proteinExistence type="predicted"/>
<dbReference type="AlphaFoldDB" id="A0A0F8YW59"/>
<feature type="non-terminal residue" evidence="1">
    <location>
        <position position="1"/>
    </location>
</feature>
<accession>A0A0F8YW59</accession>
<comment type="caution">
    <text evidence="1">The sequence shown here is derived from an EMBL/GenBank/DDBJ whole genome shotgun (WGS) entry which is preliminary data.</text>
</comment>
<evidence type="ECO:0000313" key="1">
    <source>
        <dbReference type="EMBL" id="KKK78060.1"/>
    </source>
</evidence>
<sequence>WETLKRRQGDNFKAEPKCTLVSCEEEITPEMESKWFLHVRKSEERIGIPAEVIDRHDLGGGSYRTFHDHLLLEFFGEDLLSILTQARMTNSTEEEINLLIEELRKQLDESTFSSQVS</sequence>
<protein>
    <submittedName>
        <fullName evidence="1">Uncharacterized protein</fullName>
    </submittedName>
</protein>